<sequence>MITRPGFRVECDSLGEREVPEDAYYGIHTLRAVESCQISGTPLAAHPDLLNALAAVKQAVAQVNADLHLVEPALSDAIVAACGDVRNGRLHDQFVVDMIQGSAGSQADMNANEVICNRALELLGHRRGEYAHLNPSAHLTLGSGNVYPTALRISICFAIERLCYEMDALRSAFAKKAEERRDLLKLDCTIRLFDAGHMAPGFKFLTHAMMLDEQIARLRETSAMIREIYVGATAIGAGLRAHPEYAAKAVDALNAMTGLGLSVGSTRVERTQDCAPYLQISGILTDVAVKLSKACRDLCRPPIGALSGERESKLASMQTNSATAPASPNAVIPEVVSQIALDIFASDVAVTFAAESGEMHPDAFQPLIAVSLLRSFRHLTNGCKTLAELSGTGITANSEQFQETAASCGAMATPPNRNVSLKSERIADAHPGWNGTEN</sequence>
<dbReference type="Pfam" id="PF00206">
    <property type="entry name" value="Lyase_1"/>
    <property type="match status" value="1"/>
</dbReference>
<dbReference type="EC" id="4.3.1.1" evidence="3"/>
<gene>
    <name evidence="3" type="primary">aspA</name>
    <name evidence="3" type="ORF">LMG28614_03243</name>
</gene>
<feature type="region of interest" description="Disordered" evidence="1">
    <location>
        <begin position="412"/>
        <end position="438"/>
    </location>
</feature>
<dbReference type="InterPro" id="IPR051546">
    <property type="entry name" value="Aspartate_Ammonia-Lyase"/>
</dbReference>
<proteinExistence type="predicted"/>
<dbReference type="PANTHER" id="PTHR42696:SF2">
    <property type="entry name" value="ASPARTATE AMMONIA-LYASE"/>
    <property type="match status" value="1"/>
</dbReference>
<dbReference type="InterPro" id="IPR008948">
    <property type="entry name" value="L-Aspartase-like"/>
</dbReference>
<dbReference type="InterPro" id="IPR022761">
    <property type="entry name" value="Fumarate_lyase_N"/>
</dbReference>
<evidence type="ECO:0000256" key="1">
    <source>
        <dbReference type="SAM" id="MobiDB-lite"/>
    </source>
</evidence>
<protein>
    <submittedName>
        <fullName evidence="3">Aspartate ammonia-lyase</fullName>
        <ecNumber evidence="3">4.3.1.1</ecNumber>
    </submittedName>
</protein>
<dbReference type="Gene3D" id="1.10.275.10">
    <property type="entry name" value="Fumarase/aspartase (N-terminal domain)"/>
    <property type="match status" value="1"/>
</dbReference>
<dbReference type="GO" id="GO:0005829">
    <property type="term" value="C:cytosol"/>
    <property type="evidence" value="ECO:0007669"/>
    <property type="project" value="TreeGrafter"/>
</dbReference>
<dbReference type="InterPro" id="IPR024083">
    <property type="entry name" value="Fumarase/histidase_N"/>
</dbReference>
<dbReference type="GO" id="GO:0006531">
    <property type="term" value="P:aspartate metabolic process"/>
    <property type="evidence" value="ECO:0007669"/>
    <property type="project" value="TreeGrafter"/>
</dbReference>
<dbReference type="GO" id="GO:0008797">
    <property type="term" value="F:aspartate ammonia-lyase activity"/>
    <property type="evidence" value="ECO:0007669"/>
    <property type="project" value="UniProtKB-EC"/>
</dbReference>
<evidence type="ECO:0000259" key="2">
    <source>
        <dbReference type="Pfam" id="PF00206"/>
    </source>
</evidence>
<dbReference type="Gene3D" id="1.20.200.10">
    <property type="entry name" value="Fumarase/aspartase (Central domain)"/>
    <property type="match status" value="1"/>
</dbReference>
<dbReference type="Proteomes" id="UP000494365">
    <property type="component" value="Unassembled WGS sequence"/>
</dbReference>
<dbReference type="PANTHER" id="PTHR42696">
    <property type="entry name" value="ASPARTATE AMMONIA-LYASE"/>
    <property type="match status" value="1"/>
</dbReference>
<reference evidence="3 4" key="1">
    <citation type="submission" date="2020-04" db="EMBL/GenBank/DDBJ databases">
        <authorList>
            <person name="De Canck E."/>
        </authorList>
    </citation>
    <scope>NUCLEOTIDE SEQUENCE [LARGE SCALE GENOMIC DNA]</scope>
    <source>
        <strain evidence="3 4">LMG 28614</strain>
    </source>
</reference>
<keyword evidence="4" id="KW-1185">Reference proteome</keyword>
<feature type="domain" description="Fumarate lyase N-terminal" evidence="2">
    <location>
        <begin position="15"/>
        <end position="344"/>
    </location>
</feature>
<name>A0A6S7CJE6_9BURK</name>
<keyword evidence="3" id="KW-0456">Lyase</keyword>
<dbReference type="SUPFAM" id="SSF48557">
    <property type="entry name" value="L-aspartase-like"/>
    <property type="match status" value="1"/>
</dbReference>
<dbReference type="EMBL" id="CADIKK010000014">
    <property type="protein sequence ID" value="CAB3791182.1"/>
    <property type="molecule type" value="Genomic_DNA"/>
</dbReference>
<dbReference type="RefSeq" id="WP_175150509.1">
    <property type="nucleotide sequence ID" value="NZ_CADIKK010000014.1"/>
</dbReference>
<organism evidence="3 4">
    <name type="scientific">Paraburkholderia ultramafica</name>
    <dbReference type="NCBI Taxonomy" id="1544867"/>
    <lineage>
        <taxon>Bacteria</taxon>
        <taxon>Pseudomonadati</taxon>
        <taxon>Pseudomonadota</taxon>
        <taxon>Betaproteobacteria</taxon>
        <taxon>Burkholderiales</taxon>
        <taxon>Burkholderiaceae</taxon>
        <taxon>Paraburkholderia</taxon>
    </lineage>
</organism>
<dbReference type="AlphaFoldDB" id="A0A6S7CJE6"/>
<evidence type="ECO:0000313" key="4">
    <source>
        <dbReference type="Proteomes" id="UP000494365"/>
    </source>
</evidence>
<evidence type="ECO:0000313" key="3">
    <source>
        <dbReference type="EMBL" id="CAB3791182.1"/>
    </source>
</evidence>
<accession>A0A6S7CJE6</accession>